<protein>
    <submittedName>
        <fullName evidence="3">Uncharacterized protein</fullName>
    </submittedName>
</protein>
<organism evidence="3 4">
    <name type="scientific">Amycolatopsis suaedae</name>
    <dbReference type="NCBI Taxonomy" id="2510978"/>
    <lineage>
        <taxon>Bacteria</taxon>
        <taxon>Bacillati</taxon>
        <taxon>Actinomycetota</taxon>
        <taxon>Actinomycetes</taxon>
        <taxon>Pseudonocardiales</taxon>
        <taxon>Pseudonocardiaceae</taxon>
        <taxon>Amycolatopsis</taxon>
    </lineage>
</organism>
<proteinExistence type="predicted"/>
<dbReference type="Proteomes" id="UP000292003">
    <property type="component" value="Unassembled WGS sequence"/>
</dbReference>
<dbReference type="EMBL" id="SFCC01000003">
    <property type="protein sequence ID" value="RZQ64566.1"/>
    <property type="molecule type" value="Genomic_DNA"/>
</dbReference>
<evidence type="ECO:0000256" key="1">
    <source>
        <dbReference type="SAM" id="MobiDB-lite"/>
    </source>
</evidence>
<keyword evidence="4" id="KW-1185">Reference proteome</keyword>
<evidence type="ECO:0000256" key="2">
    <source>
        <dbReference type="SAM" id="SignalP"/>
    </source>
</evidence>
<feature type="region of interest" description="Disordered" evidence="1">
    <location>
        <begin position="22"/>
        <end position="56"/>
    </location>
</feature>
<dbReference type="PROSITE" id="PS51257">
    <property type="entry name" value="PROKAR_LIPOPROTEIN"/>
    <property type="match status" value="1"/>
</dbReference>
<gene>
    <name evidence="3" type="ORF">EWH70_06555</name>
</gene>
<feature type="compositionally biased region" description="Polar residues" evidence="1">
    <location>
        <begin position="105"/>
        <end position="114"/>
    </location>
</feature>
<name>A0A4Q7JC04_9PSEU</name>
<feature type="region of interest" description="Disordered" evidence="1">
    <location>
        <begin position="103"/>
        <end position="123"/>
    </location>
</feature>
<keyword evidence="2" id="KW-0732">Signal</keyword>
<sequence>MFISRRASAGAILAALVMAGGCGSGDDDRADEPQAPESPGPPSVSEPPEGKTELRGVVRPGVEPGCLLLSVNGTDYLLLGRDQDDDAVLRPGATVVVRGEPAEGQVTTCQQGTPFQVEESHPG</sequence>
<feature type="signal peptide" evidence="2">
    <location>
        <begin position="1"/>
        <end position="19"/>
    </location>
</feature>
<feature type="compositionally biased region" description="Pro residues" evidence="1">
    <location>
        <begin position="36"/>
        <end position="45"/>
    </location>
</feature>
<feature type="chain" id="PRO_5039124697" evidence="2">
    <location>
        <begin position="20"/>
        <end position="123"/>
    </location>
</feature>
<accession>A0A4Q7JC04</accession>
<reference evidence="3 4" key="1">
    <citation type="submission" date="2019-02" db="EMBL/GenBank/DDBJ databases">
        <title>Draft genome sequence of Amycolatopsis sp. 8-3EHSu isolated from roots of Suaeda maritima.</title>
        <authorList>
            <person name="Duangmal K."/>
            <person name="Chantavorakit T."/>
        </authorList>
    </citation>
    <scope>NUCLEOTIDE SEQUENCE [LARGE SCALE GENOMIC DNA]</scope>
    <source>
        <strain evidence="3 4">8-3EHSu</strain>
    </source>
</reference>
<evidence type="ECO:0000313" key="4">
    <source>
        <dbReference type="Proteomes" id="UP000292003"/>
    </source>
</evidence>
<evidence type="ECO:0000313" key="3">
    <source>
        <dbReference type="EMBL" id="RZQ64566.1"/>
    </source>
</evidence>
<dbReference type="OrthoDB" id="5148907at2"/>
<dbReference type="AlphaFoldDB" id="A0A4Q7JC04"/>
<dbReference type="RefSeq" id="WP_130474364.1">
    <property type="nucleotide sequence ID" value="NZ_SFCC01000003.1"/>
</dbReference>
<comment type="caution">
    <text evidence="3">The sequence shown here is derived from an EMBL/GenBank/DDBJ whole genome shotgun (WGS) entry which is preliminary data.</text>
</comment>